<comment type="subcellular location">
    <subcellularLocation>
        <location evidence="1">Membrane</location>
        <topology evidence="1">Multi-pass membrane protein</topology>
    </subcellularLocation>
</comment>
<evidence type="ECO:0000256" key="16">
    <source>
        <dbReference type="RuleBase" id="RU003750"/>
    </source>
</evidence>
<proteinExistence type="inferred from homology"/>
<dbReference type="Gene3D" id="1.20.120.1760">
    <property type="match status" value="1"/>
</dbReference>
<dbReference type="InterPro" id="IPR000462">
    <property type="entry name" value="CDP-OH_P_trans"/>
</dbReference>
<dbReference type="FunFam" id="1.20.120.1760:FF:000033">
    <property type="entry name" value="CDP-alcohol phosphatidyltransferase"/>
    <property type="match status" value="1"/>
</dbReference>
<evidence type="ECO:0000256" key="3">
    <source>
        <dbReference type="ARBA" id="ARBA00005189"/>
    </source>
</evidence>
<evidence type="ECO:0000256" key="13">
    <source>
        <dbReference type="ARBA" id="ARBA00023209"/>
    </source>
</evidence>
<evidence type="ECO:0000256" key="12">
    <source>
        <dbReference type="ARBA" id="ARBA00023136"/>
    </source>
</evidence>
<evidence type="ECO:0000256" key="7">
    <source>
        <dbReference type="ARBA" id="ARBA00022516"/>
    </source>
</evidence>
<dbReference type="InterPro" id="IPR004570">
    <property type="entry name" value="Phosphatidylglycerol_P_synth"/>
</dbReference>
<dbReference type="EC" id="2.7.8.5" evidence="5"/>
<comment type="similarity">
    <text evidence="4 16">Belongs to the CDP-alcohol phosphatidyltransferase class-I family.</text>
</comment>
<sequence length="176" mass="18703">MTLPNLITIARLFMVPLVVAAIGAGRWQAAFVVFVLAGLSDAVDGFIARRWNMRSELGAYIDPFADKALLVSIYVALSVAGALPGWVAIVVVSRDVMIVSAIVMSWLLERPMAMRPLAVSKINTAAQIAFAAIVLAANAFDLPLGPGFDVGVLVIVVLTLLSAGAYLALWLRHMAV</sequence>
<dbReference type="PANTHER" id="PTHR14269:SF62">
    <property type="entry name" value="CDP-DIACYLGLYCEROL--GLYCEROL-3-PHOSPHATE 3-PHOSPHATIDYLTRANSFERASE 1, CHLOROPLASTIC"/>
    <property type="match status" value="1"/>
</dbReference>
<evidence type="ECO:0000256" key="5">
    <source>
        <dbReference type="ARBA" id="ARBA00013170"/>
    </source>
</evidence>
<evidence type="ECO:0000313" key="18">
    <source>
        <dbReference type="EMBL" id="GGC69218.1"/>
    </source>
</evidence>
<keyword evidence="19" id="KW-1185">Reference proteome</keyword>
<keyword evidence="14" id="KW-1208">Phospholipid metabolism</keyword>
<evidence type="ECO:0000256" key="9">
    <source>
        <dbReference type="ARBA" id="ARBA00022692"/>
    </source>
</evidence>
<dbReference type="GO" id="GO:0046474">
    <property type="term" value="P:glycerophospholipid biosynthetic process"/>
    <property type="evidence" value="ECO:0007669"/>
    <property type="project" value="TreeGrafter"/>
</dbReference>
<dbReference type="InterPro" id="IPR043130">
    <property type="entry name" value="CDP-OH_PTrfase_TM_dom"/>
</dbReference>
<protein>
    <recommendedName>
        <fullName evidence="6">CDP-diacylglycerol--glycerol-3-phosphate 3-phosphatidyltransferase</fullName>
        <ecNumber evidence="5">2.7.8.5</ecNumber>
    </recommendedName>
</protein>
<evidence type="ECO:0000256" key="4">
    <source>
        <dbReference type="ARBA" id="ARBA00010441"/>
    </source>
</evidence>
<evidence type="ECO:0000256" key="15">
    <source>
        <dbReference type="ARBA" id="ARBA00048586"/>
    </source>
</evidence>
<evidence type="ECO:0000313" key="19">
    <source>
        <dbReference type="Proteomes" id="UP000637002"/>
    </source>
</evidence>
<keyword evidence="13" id="KW-0594">Phospholipid biosynthesis</keyword>
<dbReference type="InterPro" id="IPR050324">
    <property type="entry name" value="CDP-alcohol_PTase-I"/>
</dbReference>
<comment type="caution">
    <text evidence="18">The sequence shown here is derived from an EMBL/GenBank/DDBJ whole genome shotgun (WGS) entry which is preliminary data.</text>
</comment>
<reference evidence="18" key="1">
    <citation type="journal article" date="2014" name="Int. J. Syst. Evol. Microbiol.">
        <title>Complete genome sequence of Corynebacterium casei LMG S-19264T (=DSM 44701T), isolated from a smear-ripened cheese.</title>
        <authorList>
            <consortium name="US DOE Joint Genome Institute (JGI-PGF)"/>
            <person name="Walter F."/>
            <person name="Albersmeier A."/>
            <person name="Kalinowski J."/>
            <person name="Ruckert C."/>
        </authorList>
    </citation>
    <scope>NUCLEOTIDE SEQUENCE</scope>
    <source>
        <strain evidence="18">CGMCC 1.12919</strain>
    </source>
</reference>
<dbReference type="GO" id="GO:0016020">
    <property type="term" value="C:membrane"/>
    <property type="evidence" value="ECO:0007669"/>
    <property type="project" value="UniProtKB-SubCell"/>
</dbReference>
<dbReference type="GO" id="GO:0008444">
    <property type="term" value="F:CDP-diacylglycerol-glycerol-3-phosphate 3-phosphatidyltransferase activity"/>
    <property type="evidence" value="ECO:0007669"/>
    <property type="project" value="UniProtKB-EC"/>
</dbReference>
<comment type="pathway">
    <text evidence="2">Phospholipid metabolism; phosphatidylglycerol biosynthesis; phosphatidylglycerol from CDP-diacylglycerol: step 1/2.</text>
</comment>
<comment type="catalytic activity">
    <reaction evidence="15">
        <text>a CDP-1,2-diacyl-sn-glycerol + sn-glycerol 3-phosphate = a 1,2-diacyl-sn-glycero-3-phospho-(1'-sn-glycero-3'-phosphate) + CMP + H(+)</text>
        <dbReference type="Rhea" id="RHEA:12593"/>
        <dbReference type="ChEBI" id="CHEBI:15378"/>
        <dbReference type="ChEBI" id="CHEBI:57597"/>
        <dbReference type="ChEBI" id="CHEBI:58332"/>
        <dbReference type="ChEBI" id="CHEBI:60110"/>
        <dbReference type="ChEBI" id="CHEBI:60377"/>
        <dbReference type="EC" id="2.7.8.5"/>
    </reaction>
</comment>
<gene>
    <name evidence="18" type="ORF">GCM10010994_29700</name>
</gene>
<dbReference type="InterPro" id="IPR048254">
    <property type="entry name" value="CDP_ALCOHOL_P_TRANSF_CS"/>
</dbReference>
<dbReference type="Proteomes" id="UP000637002">
    <property type="component" value="Unassembled WGS sequence"/>
</dbReference>
<reference evidence="18" key="2">
    <citation type="submission" date="2020-09" db="EMBL/GenBank/DDBJ databases">
        <authorList>
            <person name="Sun Q."/>
            <person name="Zhou Y."/>
        </authorList>
    </citation>
    <scope>NUCLEOTIDE SEQUENCE</scope>
    <source>
        <strain evidence="18">CGMCC 1.12919</strain>
    </source>
</reference>
<evidence type="ECO:0000256" key="1">
    <source>
        <dbReference type="ARBA" id="ARBA00004141"/>
    </source>
</evidence>
<feature type="transmembrane region" description="Helical" evidence="17">
    <location>
        <begin position="152"/>
        <end position="171"/>
    </location>
</feature>
<dbReference type="Pfam" id="PF01066">
    <property type="entry name" value="CDP-OH_P_transf"/>
    <property type="match status" value="1"/>
</dbReference>
<dbReference type="PROSITE" id="PS00379">
    <property type="entry name" value="CDP_ALCOHOL_P_TRANSF"/>
    <property type="match status" value="1"/>
</dbReference>
<dbReference type="AlphaFoldDB" id="A0A916UDQ8"/>
<dbReference type="PANTHER" id="PTHR14269">
    <property type="entry name" value="CDP-DIACYLGLYCEROL--GLYCEROL-3-PHOSPHATE 3-PHOSPHATIDYLTRANSFERASE-RELATED"/>
    <property type="match status" value="1"/>
</dbReference>
<keyword evidence="8 16" id="KW-0808">Transferase</keyword>
<evidence type="ECO:0000256" key="10">
    <source>
        <dbReference type="ARBA" id="ARBA00022989"/>
    </source>
</evidence>
<keyword evidence="11" id="KW-0443">Lipid metabolism</keyword>
<keyword evidence="9 17" id="KW-0812">Transmembrane</keyword>
<evidence type="ECO:0000256" key="17">
    <source>
        <dbReference type="SAM" id="Phobius"/>
    </source>
</evidence>
<evidence type="ECO:0000256" key="2">
    <source>
        <dbReference type="ARBA" id="ARBA00005042"/>
    </source>
</evidence>
<dbReference type="PIRSF" id="PIRSF000847">
    <property type="entry name" value="Phos_ph_gly_syn"/>
    <property type="match status" value="1"/>
</dbReference>
<keyword evidence="10 17" id="KW-1133">Transmembrane helix</keyword>
<evidence type="ECO:0000256" key="11">
    <source>
        <dbReference type="ARBA" id="ARBA00023098"/>
    </source>
</evidence>
<keyword evidence="7" id="KW-0444">Lipid biosynthesis</keyword>
<dbReference type="EMBL" id="BMGG01000005">
    <property type="protein sequence ID" value="GGC69218.1"/>
    <property type="molecule type" value="Genomic_DNA"/>
</dbReference>
<evidence type="ECO:0000256" key="8">
    <source>
        <dbReference type="ARBA" id="ARBA00022679"/>
    </source>
</evidence>
<accession>A0A916UDQ8</accession>
<name>A0A916UDQ8_9HYPH</name>
<organism evidence="18 19">
    <name type="scientific">Chelatococcus reniformis</name>
    <dbReference type="NCBI Taxonomy" id="1494448"/>
    <lineage>
        <taxon>Bacteria</taxon>
        <taxon>Pseudomonadati</taxon>
        <taxon>Pseudomonadota</taxon>
        <taxon>Alphaproteobacteria</taxon>
        <taxon>Hyphomicrobiales</taxon>
        <taxon>Chelatococcaceae</taxon>
        <taxon>Chelatococcus</taxon>
    </lineage>
</organism>
<evidence type="ECO:0000256" key="14">
    <source>
        <dbReference type="ARBA" id="ARBA00023264"/>
    </source>
</evidence>
<comment type="pathway">
    <text evidence="3">Lipid metabolism.</text>
</comment>
<keyword evidence="12 17" id="KW-0472">Membrane</keyword>
<dbReference type="RefSeq" id="WP_188609960.1">
    <property type="nucleotide sequence ID" value="NZ_BMGG01000005.1"/>
</dbReference>
<feature type="transmembrane region" description="Helical" evidence="17">
    <location>
        <begin position="120"/>
        <end position="140"/>
    </location>
</feature>
<evidence type="ECO:0000256" key="6">
    <source>
        <dbReference type="ARBA" id="ARBA00014944"/>
    </source>
</evidence>